<dbReference type="Pfam" id="PF03372">
    <property type="entry name" value="Exo_endo_phos"/>
    <property type="match status" value="1"/>
</dbReference>
<name>A0AAD2CSP2_9STRA</name>
<dbReference type="InterPro" id="IPR050410">
    <property type="entry name" value="CCR4/nocturin_mRNA_transcr"/>
</dbReference>
<dbReference type="SUPFAM" id="SSF56219">
    <property type="entry name" value="DNase I-like"/>
    <property type="match status" value="1"/>
</dbReference>
<evidence type="ECO:0000259" key="1">
    <source>
        <dbReference type="Pfam" id="PF03372"/>
    </source>
</evidence>
<dbReference type="Gene3D" id="3.60.10.10">
    <property type="entry name" value="Endonuclease/exonuclease/phosphatase"/>
    <property type="match status" value="1"/>
</dbReference>
<dbReference type="AlphaFoldDB" id="A0AAD2CSP2"/>
<evidence type="ECO:0000313" key="3">
    <source>
        <dbReference type="Proteomes" id="UP001295423"/>
    </source>
</evidence>
<dbReference type="GO" id="GO:0000175">
    <property type="term" value="F:3'-5'-RNA exonuclease activity"/>
    <property type="evidence" value="ECO:0007669"/>
    <property type="project" value="TreeGrafter"/>
</dbReference>
<gene>
    <name evidence="2" type="ORF">CYCCA115_LOCUS8894</name>
</gene>
<proteinExistence type="predicted"/>
<dbReference type="EMBL" id="CAKOGP040001224">
    <property type="protein sequence ID" value="CAJ1944451.1"/>
    <property type="molecule type" value="Genomic_DNA"/>
</dbReference>
<protein>
    <recommendedName>
        <fullName evidence="1">Endonuclease/exonuclease/phosphatase domain-containing protein</fullName>
    </recommendedName>
</protein>
<comment type="caution">
    <text evidence="2">The sequence shown here is derived from an EMBL/GenBank/DDBJ whole genome shotgun (WGS) entry which is preliminary data.</text>
</comment>
<dbReference type="PANTHER" id="PTHR12121">
    <property type="entry name" value="CARBON CATABOLITE REPRESSOR PROTEIN 4"/>
    <property type="match status" value="1"/>
</dbReference>
<organism evidence="2 3">
    <name type="scientific">Cylindrotheca closterium</name>
    <dbReference type="NCBI Taxonomy" id="2856"/>
    <lineage>
        <taxon>Eukaryota</taxon>
        <taxon>Sar</taxon>
        <taxon>Stramenopiles</taxon>
        <taxon>Ochrophyta</taxon>
        <taxon>Bacillariophyta</taxon>
        <taxon>Bacillariophyceae</taxon>
        <taxon>Bacillariophycidae</taxon>
        <taxon>Bacillariales</taxon>
        <taxon>Bacillariaceae</taxon>
        <taxon>Cylindrotheca</taxon>
    </lineage>
</organism>
<dbReference type="Proteomes" id="UP001295423">
    <property type="component" value="Unassembled WGS sequence"/>
</dbReference>
<dbReference type="InterPro" id="IPR036691">
    <property type="entry name" value="Endo/exonu/phosph_ase_sf"/>
</dbReference>
<keyword evidence="3" id="KW-1185">Reference proteome</keyword>
<sequence length="469" mass="52832">MKHHDFTVTTYNMLARSLGTNTIPWVMDVSPSIQRRIEQASSYDTFSKWVDNVLMPEYLQHFHKNFASGNYAAMRKFWGVPNCQSANDIPKELKGLKWIDEDRVSYTKSENSKETQHIATTMRGTCRKALPNDLFDSFFNEVISKEEGVYSWDTRGPRIFQTLLLSEPPGIIAIQEYDCHDVQAEYRKPGCVESFSEAMSAVGYSGVFLKDPLLGRGPPSGLGVFWMDSEFETLAGKTGIESLDCGEFAFDDSVSNIDLEEHWHPIKPDNSDFVMMKAADRRNGALCRLRHKRSGRKVALCTAHLMTKSRDGLKTNKFPGEVRACELAALKRLVESTTQDDEIVVLAGDFNTDAKEALGVFAGKFKSSDSEEGCEFQTGFDVKSKTFRWGPHVLQDAFAETHQWGDGVGAETHCTSRNANRIEWIDYIFHDGVQLETLELSKCVTPPALIPDEQNPSDHLPLNAKFRLL</sequence>
<reference evidence="2" key="1">
    <citation type="submission" date="2023-08" db="EMBL/GenBank/DDBJ databases">
        <authorList>
            <person name="Audoor S."/>
            <person name="Bilcke G."/>
        </authorList>
    </citation>
    <scope>NUCLEOTIDE SEQUENCE</scope>
</reference>
<accession>A0AAD2CSP2</accession>
<evidence type="ECO:0000313" key="2">
    <source>
        <dbReference type="EMBL" id="CAJ1944451.1"/>
    </source>
</evidence>
<dbReference type="PANTHER" id="PTHR12121:SF34">
    <property type="entry name" value="PROTEIN ANGEL"/>
    <property type="match status" value="1"/>
</dbReference>
<dbReference type="InterPro" id="IPR005135">
    <property type="entry name" value="Endo/exonuclease/phosphatase"/>
</dbReference>
<feature type="domain" description="Endonuclease/exonuclease/phosphatase" evidence="1">
    <location>
        <begin position="327"/>
        <end position="459"/>
    </location>
</feature>